<keyword evidence="6" id="KW-0479">Metal-binding</keyword>
<evidence type="ECO:0000256" key="8">
    <source>
        <dbReference type="ARBA" id="ARBA00023315"/>
    </source>
</evidence>
<protein>
    <recommendedName>
        <fullName evidence="4">Phosphate propanoyltransferase</fullName>
        <ecNumber evidence="3">2.3.1.222</ecNumber>
    </recommendedName>
    <alternativeName>
        <fullName evidence="10">Phosphate acyltransferase PduL</fullName>
    </alternativeName>
    <alternativeName>
        <fullName evidence="9">Phosphotransacylase PduL</fullName>
    </alternativeName>
    <alternativeName>
        <fullName evidence="11">Propanediol utilization protein PduL</fullName>
    </alternativeName>
</protein>
<dbReference type="NCBIfam" id="NF011652">
    <property type="entry name" value="PRK15070.1"/>
    <property type="match status" value="1"/>
</dbReference>
<reference evidence="12 13" key="1">
    <citation type="journal article" date="2016" name="Nat. Commun.">
        <title>Thousands of microbial genomes shed light on interconnected biogeochemical processes in an aquifer system.</title>
        <authorList>
            <person name="Anantharaman K."/>
            <person name="Brown C.T."/>
            <person name="Hug L.A."/>
            <person name="Sharon I."/>
            <person name="Castelle C.J."/>
            <person name="Probst A.J."/>
            <person name="Thomas B.C."/>
            <person name="Singh A."/>
            <person name="Wilkins M.J."/>
            <person name="Karaoz U."/>
            <person name="Brodie E.L."/>
            <person name="Williams K.H."/>
            <person name="Hubbard S.S."/>
            <person name="Banfield J.F."/>
        </authorList>
    </citation>
    <scope>NUCLEOTIDE SEQUENCE [LARGE SCALE GENOMIC DNA]</scope>
</reference>
<name>A0A1G2EPG6_9BACT</name>
<evidence type="ECO:0000256" key="5">
    <source>
        <dbReference type="ARBA" id="ARBA00022679"/>
    </source>
</evidence>
<dbReference type="EMBL" id="MHMM01000004">
    <property type="protein sequence ID" value="OGZ27685.1"/>
    <property type="molecule type" value="Genomic_DNA"/>
</dbReference>
<dbReference type="PANTHER" id="PTHR39453">
    <property type="entry name" value="PHOSPHATE PROPANOYLTRANSFERASE"/>
    <property type="match status" value="1"/>
</dbReference>
<gene>
    <name evidence="12" type="ORF">A2365_03510</name>
</gene>
<evidence type="ECO:0000256" key="2">
    <source>
        <dbReference type="ARBA" id="ARBA00007342"/>
    </source>
</evidence>
<accession>A0A1G2EPG6</accession>
<evidence type="ECO:0000256" key="3">
    <source>
        <dbReference type="ARBA" id="ARBA00012206"/>
    </source>
</evidence>
<keyword evidence="8" id="KW-0012">Acyltransferase</keyword>
<evidence type="ECO:0000256" key="11">
    <source>
        <dbReference type="ARBA" id="ARBA00033077"/>
    </source>
</evidence>
<dbReference type="STRING" id="1801677.A2365_03510"/>
<dbReference type="AlphaFoldDB" id="A0A1G2EPG6"/>
<keyword evidence="5" id="KW-0808">Transferase</keyword>
<dbReference type="Pfam" id="PF06130">
    <property type="entry name" value="PTAC"/>
    <property type="match status" value="1"/>
</dbReference>
<evidence type="ECO:0000256" key="4">
    <source>
        <dbReference type="ARBA" id="ARBA00020837"/>
    </source>
</evidence>
<dbReference type="GO" id="GO:0016747">
    <property type="term" value="F:acyltransferase activity, transferring groups other than amino-acyl groups"/>
    <property type="evidence" value="ECO:0007669"/>
    <property type="project" value="InterPro"/>
</dbReference>
<keyword evidence="7" id="KW-0862">Zinc</keyword>
<evidence type="ECO:0000313" key="12">
    <source>
        <dbReference type="EMBL" id="OGZ27685.1"/>
    </source>
</evidence>
<dbReference type="EC" id="2.3.1.222" evidence="3"/>
<comment type="cofactor">
    <cofactor evidence="1">
        <name>Zn(2+)</name>
        <dbReference type="ChEBI" id="CHEBI:29105"/>
    </cofactor>
</comment>
<evidence type="ECO:0000256" key="7">
    <source>
        <dbReference type="ARBA" id="ARBA00022833"/>
    </source>
</evidence>
<evidence type="ECO:0000256" key="6">
    <source>
        <dbReference type="ARBA" id="ARBA00022723"/>
    </source>
</evidence>
<dbReference type="Proteomes" id="UP000177740">
    <property type="component" value="Unassembled WGS sequence"/>
</dbReference>
<dbReference type="InterPro" id="IPR008300">
    <property type="entry name" value="PTAC"/>
</dbReference>
<evidence type="ECO:0000256" key="9">
    <source>
        <dbReference type="ARBA" id="ARBA00030044"/>
    </source>
</evidence>
<dbReference type="GO" id="GO:0046872">
    <property type="term" value="F:metal ion binding"/>
    <property type="evidence" value="ECO:0007669"/>
    <property type="project" value="UniProtKB-KW"/>
</dbReference>
<comment type="caution">
    <text evidence="12">The sequence shown here is derived from an EMBL/GenBank/DDBJ whole genome shotgun (WGS) entry which is preliminary data.</text>
</comment>
<proteinExistence type="inferred from homology"/>
<dbReference type="PIRSF" id="PIRSF010130">
    <property type="entry name" value="PduL"/>
    <property type="match status" value="1"/>
</dbReference>
<evidence type="ECO:0000256" key="10">
    <source>
        <dbReference type="ARBA" id="ARBA00030939"/>
    </source>
</evidence>
<evidence type="ECO:0000256" key="1">
    <source>
        <dbReference type="ARBA" id="ARBA00001947"/>
    </source>
</evidence>
<organism evidence="12 13">
    <name type="scientific">Candidatus Nealsonbacteria bacterium RIFOXYB1_FULL_40_15</name>
    <dbReference type="NCBI Taxonomy" id="1801677"/>
    <lineage>
        <taxon>Bacteria</taxon>
        <taxon>Candidatus Nealsoniibacteriota</taxon>
    </lineage>
</organism>
<dbReference type="PANTHER" id="PTHR39453:SF1">
    <property type="entry name" value="PHOSPHATE PROPANOYLTRANSFERASE"/>
    <property type="match status" value="1"/>
</dbReference>
<comment type="similarity">
    <text evidence="2">Belongs to the PduL family.</text>
</comment>
<evidence type="ECO:0000313" key="13">
    <source>
        <dbReference type="Proteomes" id="UP000177740"/>
    </source>
</evidence>
<sequence>MRIPVEVSARHVHLSRKDLEKLFGKDYKLRKLKDLTLPGEFSAKEGIKIKTKRGELSLRVVGPERKETQVELSITDAFCLGIDPVVRVSGSIESTPGAFLIGPNGKIRINNGVIVAQRHIHCNKKEAEKLKLKNNQTVSVEIPGKRGLVFKQVKVRIKDNYILVMHLDADEGNSAGVDKKTFGYLI</sequence>